<gene>
    <name evidence="1" type="ORF">ACFOMD_05515</name>
</gene>
<dbReference type="EMBL" id="JBHRXV010000004">
    <property type="protein sequence ID" value="MFC3712018.1"/>
    <property type="molecule type" value="Genomic_DNA"/>
</dbReference>
<dbReference type="SFLD" id="SFLDS00003">
    <property type="entry name" value="Haloacid_Dehalogenase"/>
    <property type="match status" value="1"/>
</dbReference>
<dbReference type="InterPro" id="IPR041492">
    <property type="entry name" value="HAD_2"/>
</dbReference>
<dbReference type="RefSeq" id="WP_380858096.1">
    <property type="nucleotide sequence ID" value="NZ_JBHRXV010000004.1"/>
</dbReference>
<dbReference type="Pfam" id="PF13419">
    <property type="entry name" value="HAD_2"/>
    <property type="match status" value="1"/>
</dbReference>
<evidence type="ECO:0000313" key="1">
    <source>
        <dbReference type="EMBL" id="MFC3712018.1"/>
    </source>
</evidence>
<evidence type="ECO:0000313" key="2">
    <source>
        <dbReference type="Proteomes" id="UP001595615"/>
    </source>
</evidence>
<dbReference type="SFLD" id="SFLDG01129">
    <property type="entry name" value="C1.5:_HAD__Beta-PGM__Phosphata"/>
    <property type="match status" value="1"/>
</dbReference>
<protein>
    <submittedName>
        <fullName evidence="1">HAD hydrolase-like protein</fullName>
    </submittedName>
</protein>
<dbReference type="SUPFAM" id="SSF56784">
    <property type="entry name" value="HAD-like"/>
    <property type="match status" value="1"/>
</dbReference>
<name>A0ABV7X9W4_9SPHN</name>
<accession>A0ABV7X9W4</accession>
<sequence>MDTILVDLDGTLTDPAAGIIAAVRHALTTLGQVPPAPEELRWVIGPPLRHSFPRLLGDGCDVEAAVAAYREHYGAGGLFDAAVYDGIFDALAVLRARPARLLVCTAKPQHFATRVLDHFDLSARFDGIYGPDLEGRLDDKGDLIAHMIDVEGFDPAHAVMIGDRGSDVTAARRHGIPTVGVLWGYGSREELQEAGAAVLCASPAELPEIVGSLQ</sequence>
<dbReference type="Gene3D" id="3.40.50.1000">
    <property type="entry name" value="HAD superfamily/HAD-like"/>
    <property type="match status" value="1"/>
</dbReference>
<reference evidence="2" key="1">
    <citation type="journal article" date="2019" name="Int. J. Syst. Evol. Microbiol.">
        <title>The Global Catalogue of Microorganisms (GCM) 10K type strain sequencing project: providing services to taxonomists for standard genome sequencing and annotation.</title>
        <authorList>
            <consortium name="The Broad Institute Genomics Platform"/>
            <consortium name="The Broad Institute Genome Sequencing Center for Infectious Disease"/>
            <person name="Wu L."/>
            <person name="Ma J."/>
        </authorList>
    </citation>
    <scope>NUCLEOTIDE SEQUENCE [LARGE SCALE GENOMIC DNA]</scope>
    <source>
        <strain evidence="2">KCTC 42644</strain>
    </source>
</reference>
<dbReference type="Proteomes" id="UP001595615">
    <property type="component" value="Unassembled WGS sequence"/>
</dbReference>
<comment type="caution">
    <text evidence="1">The sequence shown here is derived from an EMBL/GenBank/DDBJ whole genome shotgun (WGS) entry which is preliminary data.</text>
</comment>
<keyword evidence="2" id="KW-1185">Reference proteome</keyword>
<dbReference type="InterPro" id="IPR023198">
    <property type="entry name" value="PGP-like_dom2"/>
</dbReference>
<dbReference type="Gene3D" id="1.10.150.240">
    <property type="entry name" value="Putative phosphatase, domain 2"/>
    <property type="match status" value="1"/>
</dbReference>
<dbReference type="InterPro" id="IPR050155">
    <property type="entry name" value="HAD-like_hydrolase_sf"/>
</dbReference>
<organism evidence="1 2">
    <name type="scientific">Sphingoaurantiacus capsulatus</name>
    <dbReference type="NCBI Taxonomy" id="1771310"/>
    <lineage>
        <taxon>Bacteria</taxon>
        <taxon>Pseudomonadati</taxon>
        <taxon>Pseudomonadota</taxon>
        <taxon>Alphaproteobacteria</taxon>
        <taxon>Sphingomonadales</taxon>
        <taxon>Sphingosinicellaceae</taxon>
        <taxon>Sphingoaurantiacus</taxon>
    </lineage>
</organism>
<dbReference type="PANTHER" id="PTHR43434:SF20">
    <property type="entry name" value="5'-NUCLEOTIDASE"/>
    <property type="match status" value="1"/>
</dbReference>
<dbReference type="PANTHER" id="PTHR43434">
    <property type="entry name" value="PHOSPHOGLYCOLATE PHOSPHATASE"/>
    <property type="match status" value="1"/>
</dbReference>
<proteinExistence type="predicted"/>
<dbReference type="InterPro" id="IPR036412">
    <property type="entry name" value="HAD-like_sf"/>
</dbReference>
<dbReference type="InterPro" id="IPR023214">
    <property type="entry name" value="HAD_sf"/>
</dbReference>